<evidence type="ECO:0000313" key="2">
    <source>
        <dbReference type="EMBL" id="MFC1848970.1"/>
    </source>
</evidence>
<feature type="transmembrane region" description="Helical" evidence="1">
    <location>
        <begin position="21"/>
        <end position="41"/>
    </location>
</feature>
<keyword evidence="1" id="KW-1133">Transmembrane helix</keyword>
<keyword evidence="1" id="KW-0472">Membrane</keyword>
<gene>
    <name evidence="2" type="ORF">ACFL27_02065</name>
</gene>
<evidence type="ECO:0008006" key="4">
    <source>
        <dbReference type="Google" id="ProtNLM"/>
    </source>
</evidence>
<comment type="caution">
    <text evidence="2">The sequence shown here is derived from an EMBL/GenBank/DDBJ whole genome shotgun (WGS) entry which is preliminary data.</text>
</comment>
<sequence>MTKSLDKSITTQTGPTALSRLCFSVLISLAVIGPFMLQSVFAESSASFRGYFEGRYYFFPQVGDYDYDLQHRFRPELILYWADMISITAVVNVSKNFGLSDEIETDDFKQGFSLERLYVDYSRGQYDLRIGKQAINYGSAQIWNPVNFVDANTIIDFNVEKKGVNAIRLARTISDLSNIFFVLSYPVEDDERTLSFIGTNILVGNTEIKVFLGDNRVAEEFLYGLDLKGDFVVGFWFEGAYHQNEFQDEETEDYYSYVVGVDYSFPLFETLYLAVQFHEDSSGATAVEDYDFGAYITGERTFLGRRYFSFMGMLNFSENYSCGFNALYNHHDESILLNPIMSAIIRDDWTISVGATLFSGSEPGEFNPGEDYPLADILPDYLIYFFLKYNF</sequence>
<name>A0ABV6YRZ9_UNCC1</name>
<dbReference type="EMBL" id="JBHPBY010000015">
    <property type="protein sequence ID" value="MFC1848970.1"/>
    <property type="molecule type" value="Genomic_DNA"/>
</dbReference>
<reference evidence="2 3" key="1">
    <citation type="submission" date="2024-09" db="EMBL/GenBank/DDBJ databases">
        <title>Laminarin stimulates single cell rates of sulfate reduction while oxygen inhibits transcriptomic activity in coastal marine sediment.</title>
        <authorList>
            <person name="Lindsay M."/>
            <person name="Orcutt B."/>
            <person name="Emerson D."/>
            <person name="Stepanauskas R."/>
            <person name="D'Angelo T."/>
        </authorList>
    </citation>
    <scope>NUCLEOTIDE SEQUENCE [LARGE SCALE GENOMIC DNA]</scope>
    <source>
        <strain evidence="2">SAG AM-311-K15</strain>
    </source>
</reference>
<organism evidence="2 3">
    <name type="scientific">candidate division CSSED10-310 bacterium</name>
    <dbReference type="NCBI Taxonomy" id="2855610"/>
    <lineage>
        <taxon>Bacteria</taxon>
        <taxon>Bacteria division CSSED10-310</taxon>
    </lineage>
</organism>
<evidence type="ECO:0000256" key="1">
    <source>
        <dbReference type="SAM" id="Phobius"/>
    </source>
</evidence>
<accession>A0ABV6YRZ9</accession>
<dbReference type="Proteomes" id="UP001594351">
    <property type="component" value="Unassembled WGS sequence"/>
</dbReference>
<evidence type="ECO:0000313" key="3">
    <source>
        <dbReference type="Proteomes" id="UP001594351"/>
    </source>
</evidence>
<proteinExistence type="predicted"/>
<dbReference type="SUPFAM" id="SSF56935">
    <property type="entry name" value="Porins"/>
    <property type="match status" value="1"/>
</dbReference>
<protein>
    <recommendedName>
        <fullName evidence="4">Alginate export domain-containing protein</fullName>
    </recommendedName>
</protein>
<keyword evidence="3" id="KW-1185">Reference proteome</keyword>
<keyword evidence="1" id="KW-0812">Transmembrane</keyword>